<reference evidence="10 11" key="1">
    <citation type="submission" date="2020-08" db="EMBL/GenBank/DDBJ databases">
        <title>Genomic Encyclopedia of Type Strains, Phase IV (KMG-IV): sequencing the most valuable type-strain genomes for metagenomic binning, comparative biology and taxonomic classification.</title>
        <authorList>
            <person name="Goeker M."/>
        </authorList>
    </citation>
    <scope>NUCLEOTIDE SEQUENCE [LARGE SCALE GENOMIC DNA]</scope>
    <source>
        <strain evidence="10 11">DSM 23960</strain>
    </source>
</reference>
<evidence type="ECO:0000256" key="2">
    <source>
        <dbReference type="ARBA" id="ARBA00012438"/>
    </source>
</evidence>
<evidence type="ECO:0000313" key="10">
    <source>
        <dbReference type="EMBL" id="MBB4084391.1"/>
    </source>
</evidence>
<dbReference type="InterPro" id="IPR000014">
    <property type="entry name" value="PAS"/>
</dbReference>
<evidence type="ECO:0000256" key="7">
    <source>
        <dbReference type="ARBA" id="ARBA00022840"/>
    </source>
</evidence>
<dbReference type="SUPFAM" id="SSF55785">
    <property type="entry name" value="PYP-like sensor domain (PAS domain)"/>
    <property type="match status" value="2"/>
</dbReference>
<dbReference type="InterPro" id="IPR013656">
    <property type="entry name" value="PAS_4"/>
</dbReference>
<dbReference type="PANTHER" id="PTHR41523">
    <property type="entry name" value="TWO-COMPONENT SYSTEM SENSOR PROTEIN"/>
    <property type="match status" value="1"/>
</dbReference>
<keyword evidence="4" id="KW-0808">Transferase</keyword>
<dbReference type="PANTHER" id="PTHR41523:SF7">
    <property type="entry name" value="HISTIDINE KINASE"/>
    <property type="match status" value="1"/>
</dbReference>
<dbReference type="Pfam" id="PF08448">
    <property type="entry name" value="PAS_4"/>
    <property type="match status" value="2"/>
</dbReference>
<keyword evidence="11" id="KW-1185">Reference proteome</keyword>
<dbReference type="Gene3D" id="3.30.565.10">
    <property type="entry name" value="Histidine kinase-like ATPase, C-terminal domain"/>
    <property type="match status" value="1"/>
</dbReference>
<dbReference type="Proteomes" id="UP000529946">
    <property type="component" value="Unassembled WGS sequence"/>
</dbReference>
<dbReference type="InterPro" id="IPR035965">
    <property type="entry name" value="PAS-like_dom_sf"/>
</dbReference>
<keyword evidence="5" id="KW-0547">Nucleotide-binding</keyword>
<dbReference type="Gene3D" id="3.30.450.20">
    <property type="entry name" value="PAS domain"/>
    <property type="match status" value="2"/>
</dbReference>
<dbReference type="InterPro" id="IPR011102">
    <property type="entry name" value="Sig_transdc_His_kinase_HWE"/>
</dbReference>
<sequence>MKVLAKSGGLSVDLASAFDASPNPYVLITPDLHIAGVNQAYLDVTNSDRDAIIGQPLFAAFDSGPGEEAPENVRQVRASLEKARDTRQRDHLALVKYSISHRDADGREVFEDRYWSATHTPMLDDQGEVVFLLQHTTDITELQHLRERGSPRQSASALDSMLGGAVLGRAAQVQEDNRRLETERRRLVEMFMQAPGFVAVLDGPDHVFQMHNPAYAQLIGHRDLTGKPIRDALPELAGQGYYEFLDTVFVTGEPHEGRGSLVQLQRTPGAPLENVFLNFIYQPIRDADGQVAGIFVQGHDVTETVVSAERQKLMIDELNHRVKNTLATVQSIAMQTARSHADPGTFAAGFQARLMALSHTHDLLTRSHWEGADLRAILEHETEAHGPHRISLNGPPVALEPAAALSFGMIFHELATNAAKYGALSAPDGRILVDWGVADQSSPVLHLTWREIGGPPATPPTRRGFGSRLIERNIRHDLAGEVKLEYAETGLCAELSVPLGAERAS</sequence>
<dbReference type="AlphaFoldDB" id="A0A7W6JHU2"/>
<dbReference type="SMART" id="SM00091">
    <property type="entry name" value="PAS"/>
    <property type="match status" value="2"/>
</dbReference>
<dbReference type="SMART" id="SM00911">
    <property type="entry name" value="HWE_HK"/>
    <property type="match status" value="1"/>
</dbReference>
<evidence type="ECO:0000256" key="1">
    <source>
        <dbReference type="ARBA" id="ARBA00000085"/>
    </source>
</evidence>
<dbReference type="EC" id="2.7.13.3" evidence="2"/>
<evidence type="ECO:0000256" key="5">
    <source>
        <dbReference type="ARBA" id="ARBA00022741"/>
    </source>
</evidence>
<evidence type="ECO:0000313" key="11">
    <source>
        <dbReference type="Proteomes" id="UP000529946"/>
    </source>
</evidence>
<organism evidence="10 11">
    <name type="scientific">Brevundimonas lenta</name>
    <dbReference type="NCBI Taxonomy" id="424796"/>
    <lineage>
        <taxon>Bacteria</taxon>
        <taxon>Pseudomonadati</taxon>
        <taxon>Pseudomonadota</taxon>
        <taxon>Alphaproteobacteria</taxon>
        <taxon>Caulobacterales</taxon>
        <taxon>Caulobacteraceae</taxon>
        <taxon>Brevundimonas</taxon>
    </lineage>
</organism>
<comment type="caution">
    <text evidence="10">The sequence shown here is derived from an EMBL/GenBank/DDBJ whole genome shotgun (WGS) entry which is preliminary data.</text>
</comment>
<comment type="catalytic activity">
    <reaction evidence="1">
        <text>ATP + protein L-histidine = ADP + protein N-phospho-L-histidine.</text>
        <dbReference type="EC" id="2.7.13.3"/>
    </reaction>
</comment>
<dbReference type="CDD" id="cd00130">
    <property type="entry name" value="PAS"/>
    <property type="match status" value="1"/>
</dbReference>
<evidence type="ECO:0000259" key="9">
    <source>
        <dbReference type="SMART" id="SM00911"/>
    </source>
</evidence>
<feature type="domain" description="PAS" evidence="8">
    <location>
        <begin position="12"/>
        <end position="78"/>
    </location>
</feature>
<feature type="domain" description="Signal transduction histidine kinase HWE region" evidence="9">
    <location>
        <begin position="317"/>
        <end position="396"/>
    </location>
</feature>
<protein>
    <recommendedName>
        <fullName evidence="2">histidine kinase</fullName>
        <ecNumber evidence="2">2.7.13.3</ecNumber>
    </recommendedName>
</protein>
<evidence type="ECO:0000259" key="8">
    <source>
        <dbReference type="SMART" id="SM00091"/>
    </source>
</evidence>
<dbReference type="RefSeq" id="WP_246328984.1">
    <property type="nucleotide sequence ID" value="NZ_BAAAER010000001.1"/>
</dbReference>
<gene>
    <name evidence="10" type="ORF">GGR12_003281</name>
</gene>
<name>A0A7W6JHU2_9CAUL</name>
<keyword evidence="6 10" id="KW-0418">Kinase</keyword>
<feature type="domain" description="PAS" evidence="8">
    <location>
        <begin position="185"/>
        <end position="250"/>
    </location>
</feature>
<accession>A0A7W6JHU2</accession>
<keyword evidence="7" id="KW-0067">ATP-binding</keyword>
<proteinExistence type="predicted"/>
<dbReference type="GO" id="GO:0005524">
    <property type="term" value="F:ATP binding"/>
    <property type="evidence" value="ECO:0007669"/>
    <property type="project" value="UniProtKB-KW"/>
</dbReference>
<dbReference type="GO" id="GO:0004673">
    <property type="term" value="F:protein histidine kinase activity"/>
    <property type="evidence" value="ECO:0007669"/>
    <property type="project" value="UniProtKB-EC"/>
</dbReference>
<keyword evidence="3" id="KW-0597">Phosphoprotein</keyword>
<dbReference type="Pfam" id="PF07536">
    <property type="entry name" value="HWE_HK"/>
    <property type="match status" value="1"/>
</dbReference>
<dbReference type="InterPro" id="IPR036890">
    <property type="entry name" value="HATPase_C_sf"/>
</dbReference>
<evidence type="ECO:0000256" key="6">
    <source>
        <dbReference type="ARBA" id="ARBA00022777"/>
    </source>
</evidence>
<dbReference type="EMBL" id="JACIDM010000004">
    <property type="protein sequence ID" value="MBB4084391.1"/>
    <property type="molecule type" value="Genomic_DNA"/>
</dbReference>
<evidence type="ECO:0000256" key="4">
    <source>
        <dbReference type="ARBA" id="ARBA00022679"/>
    </source>
</evidence>
<evidence type="ECO:0000256" key="3">
    <source>
        <dbReference type="ARBA" id="ARBA00022553"/>
    </source>
</evidence>